<accession>A0A086YZE3</accession>
<evidence type="ECO:0000313" key="6">
    <source>
        <dbReference type="EMBL" id="KFI39643.1"/>
    </source>
</evidence>
<evidence type="ECO:0000256" key="4">
    <source>
        <dbReference type="SAM" id="MobiDB-lite"/>
    </source>
</evidence>
<feature type="region of interest" description="Disordered" evidence="4">
    <location>
        <begin position="1"/>
        <end position="25"/>
    </location>
</feature>
<reference evidence="6 7" key="1">
    <citation type="submission" date="2014-03" db="EMBL/GenBank/DDBJ databases">
        <title>Genomics of Bifidobacteria.</title>
        <authorList>
            <person name="Ventura M."/>
            <person name="Milani C."/>
            <person name="Lugli G.A."/>
        </authorList>
    </citation>
    <scope>NUCLEOTIDE SEQUENCE [LARGE SCALE GENOMIC DNA]</scope>
    <source>
        <strain evidence="6 7">DSM 22766</strain>
    </source>
</reference>
<dbReference type="FunFam" id="3.90.550.10:FF:000122">
    <property type="entry name" value="Dolichol-phosphate mannosyltransferase subunit 1"/>
    <property type="match status" value="1"/>
</dbReference>
<evidence type="ECO:0000313" key="7">
    <source>
        <dbReference type="Proteomes" id="UP000029015"/>
    </source>
</evidence>
<dbReference type="STRING" id="1437605.AB656_00330"/>
<keyword evidence="7" id="KW-1185">Reference proteome</keyword>
<dbReference type="InterPro" id="IPR001173">
    <property type="entry name" value="Glyco_trans_2-like"/>
</dbReference>
<dbReference type="GO" id="GO:0004582">
    <property type="term" value="F:dolichyl-phosphate beta-D-mannosyltransferase activity"/>
    <property type="evidence" value="ECO:0007669"/>
    <property type="project" value="UniProtKB-EC"/>
</dbReference>
<dbReference type="GO" id="GO:0016020">
    <property type="term" value="C:membrane"/>
    <property type="evidence" value="ECO:0007669"/>
    <property type="project" value="GOC"/>
</dbReference>
<dbReference type="GO" id="GO:0009247">
    <property type="term" value="P:glycolipid biosynthetic process"/>
    <property type="evidence" value="ECO:0007669"/>
    <property type="project" value="TreeGrafter"/>
</dbReference>
<proteinExistence type="inferred from homology"/>
<dbReference type="InterPro" id="IPR029044">
    <property type="entry name" value="Nucleotide-diphossugar_trans"/>
</dbReference>
<dbReference type="CDD" id="cd06442">
    <property type="entry name" value="DPM1_like"/>
    <property type="match status" value="1"/>
</dbReference>
<evidence type="ECO:0000259" key="5">
    <source>
        <dbReference type="Pfam" id="PF00535"/>
    </source>
</evidence>
<dbReference type="InterPro" id="IPR039528">
    <property type="entry name" value="DPM1-like"/>
</dbReference>
<dbReference type="PANTHER" id="PTHR43398:SF1">
    <property type="entry name" value="DOLICHOL-PHOSPHATE MANNOSYLTRANSFERASE SUBUNIT 1"/>
    <property type="match status" value="1"/>
</dbReference>
<dbReference type="Pfam" id="PF00535">
    <property type="entry name" value="Glycos_transf_2"/>
    <property type="match status" value="1"/>
</dbReference>
<dbReference type="SUPFAM" id="SSF53448">
    <property type="entry name" value="Nucleotide-diphospho-sugar transferases"/>
    <property type="match status" value="1"/>
</dbReference>
<organism evidence="6 7">
    <name type="scientific">Bifidobacterium actinocoloniiforme DSM 22766</name>
    <dbReference type="NCBI Taxonomy" id="1437605"/>
    <lineage>
        <taxon>Bacteria</taxon>
        <taxon>Bacillati</taxon>
        <taxon>Actinomycetota</taxon>
        <taxon>Actinomycetes</taxon>
        <taxon>Bifidobacteriales</taxon>
        <taxon>Bifidobacteriaceae</taxon>
        <taxon>Bifidobacterium</taxon>
    </lineage>
</organism>
<protein>
    <submittedName>
        <fullName evidence="6">Glycosyltransferase</fullName>
        <ecNumber evidence="6">2.4.1.83</ecNumber>
    </submittedName>
</protein>
<dbReference type="EMBL" id="JGYK01000001">
    <property type="protein sequence ID" value="KFI39643.1"/>
    <property type="molecule type" value="Genomic_DNA"/>
</dbReference>
<dbReference type="eggNOG" id="COG0463">
    <property type="taxonomic scope" value="Bacteria"/>
</dbReference>
<evidence type="ECO:0000256" key="3">
    <source>
        <dbReference type="ARBA" id="ARBA00022679"/>
    </source>
</evidence>
<dbReference type="EC" id="2.4.1.83" evidence="6"/>
<sequence>MSPSQARAQAADATHPPRSGPQVDLASGRGVLVVMPTYNEADNIERTVGQVLAACPQARVLVVDDASPDGTGRLADRLRAQDERVNVIHRQGARGLGPAYLAGFAWGLERGFEVICEMDMDGSHRAQDLPRLLAVLEERPQVALVIGSRRVRGGTTVGWPWYRDVISRAGSWYARHALDIRVRDVTAGFRAYRSWALRGADFERVESSGYVFQIDMLRRVLDQGGIVVEVPIVFVERTLGSSKMSPSIVAEAMLRVTAWGWDRVRRGL</sequence>
<dbReference type="Gene3D" id="3.90.550.10">
    <property type="entry name" value="Spore Coat Polysaccharide Biosynthesis Protein SpsA, Chain A"/>
    <property type="match status" value="1"/>
</dbReference>
<comment type="similarity">
    <text evidence="1">Belongs to the glycosyltransferase 2 family.</text>
</comment>
<name>A0A086YZE3_9BIFI</name>
<dbReference type="PANTHER" id="PTHR43398">
    <property type="entry name" value="DOLICHOL-PHOSPHATE MANNOSYLTRANSFERASE SUBUNIT 1"/>
    <property type="match status" value="1"/>
</dbReference>
<comment type="caution">
    <text evidence="6">The sequence shown here is derived from an EMBL/GenBank/DDBJ whole genome shotgun (WGS) entry which is preliminary data.</text>
</comment>
<evidence type="ECO:0000256" key="1">
    <source>
        <dbReference type="ARBA" id="ARBA00006739"/>
    </source>
</evidence>
<gene>
    <name evidence="6" type="ORF">BACT_0343</name>
</gene>
<dbReference type="AlphaFoldDB" id="A0A086YZE3"/>
<dbReference type="Proteomes" id="UP000029015">
    <property type="component" value="Unassembled WGS sequence"/>
</dbReference>
<feature type="domain" description="Glycosyltransferase 2-like" evidence="5">
    <location>
        <begin position="33"/>
        <end position="194"/>
    </location>
</feature>
<keyword evidence="2 6" id="KW-0328">Glycosyltransferase</keyword>
<evidence type="ECO:0000256" key="2">
    <source>
        <dbReference type="ARBA" id="ARBA00022676"/>
    </source>
</evidence>
<dbReference type="OrthoDB" id="9810303at2"/>
<keyword evidence="3 6" id="KW-0808">Transferase</keyword>